<dbReference type="GeneID" id="10289577"/>
<proteinExistence type="predicted"/>
<dbReference type="KEGG" id="vmo:VMUT_1925"/>
<dbReference type="HOGENOM" id="CLU_167329_0_0_2"/>
<dbReference type="eggNOG" id="arCOG03936">
    <property type="taxonomic scope" value="Archaea"/>
</dbReference>
<evidence type="ECO:0000313" key="2">
    <source>
        <dbReference type="Proteomes" id="UP000007485"/>
    </source>
</evidence>
<reference evidence="1 2" key="1">
    <citation type="journal article" date="2011" name="J. Bacteriol.">
        <title>Complete genome sequence of 'Vulcanisaeta moutnovskia' strain 768-28, a novel member of the hyperthermophilic crenarchaeal genus vulcanisaeta.</title>
        <authorList>
            <person name="Gumerov V.M."/>
            <person name="Mardanov A.V."/>
            <person name="Beletsky A.V."/>
            <person name="Prokofeva M.I."/>
            <person name="Bonch-Osmolovskaya E.A."/>
            <person name="Ravin N.V."/>
            <person name="Skryabin K.G."/>
        </authorList>
    </citation>
    <scope>NUCLEOTIDE SEQUENCE [LARGE SCALE GENOMIC DNA]</scope>
    <source>
        <strain evidence="1 2">768-28</strain>
    </source>
</reference>
<sequence>MGDCLPITVKVYINNQVLIPANVVRCLGVESVDFIDVMIRFGSRLVRINNVRLLKPARSRGSSRQFTIPREIREEFGIEPLSIIELVGVKYVGCSIAAWNRKTYKLS</sequence>
<organism evidence="1 2">
    <name type="scientific">Vulcanisaeta moutnovskia (strain 768-28)</name>
    <dbReference type="NCBI Taxonomy" id="985053"/>
    <lineage>
        <taxon>Archaea</taxon>
        <taxon>Thermoproteota</taxon>
        <taxon>Thermoprotei</taxon>
        <taxon>Thermoproteales</taxon>
        <taxon>Thermoproteaceae</taxon>
        <taxon>Vulcanisaeta</taxon>
    </lineage>
</organism>
<keyword evidence="2" id="KW-1185">Reference proteome</keyword>
<dbReference type="EMBL" id="CP002529">
    <property type="protein sequence ID" value="ADY02126.1"/>
    <property type="molecule type" value="Genomic_DNA"/>
</dbReference>
<dbReference type="RefSeq" id="WP_013605288.1">
    <property type="nucleotide sequence ID" value="NC_015151.1"/>
</dbReference>
<dbReference type="OrthoDB" id="30861at2157"/>
<evidence type="ECO:0000313" key="1">
    <source>
        <dbReference type="EMBL" id="ADY02126.1"/>
    </source>
</evidence>
<dbReference type="AlphaFoldDB" id="F0QVV2"/>
<dbReference type="Proteomes" id="UP000007485">
    <property type="component" value="Chromosome"/>
</dbReference>
<protein>
    <submittedName>
        <fullName evidence="1">Uncharacterized protein</fullName>
    </submittedName>
</protein>
<accession>F0QVV2</accession>
<gene>
    <name evidence="1" type="ordered locus">VMUT_1925</name>
</gene>
<name>F0QVV2_VULM7</name>